<evidence type="ECO:0000256" key="1">
    <source>
        <dbReference type="ARBA" id="ARBA00022801"/>
    </source>
</evidence>
<proteinExistence type="predicted"/>
<dbReference type="GO" id="GO:0006508">
    <property type="term" value="P:proteolysis"/>
    <property type="evidence" value="ECO:0007669"/>
    <property type="project" value="InterPro"/>
</dbReference>
<dbReference type="Proteomes" id="UP000177913">
    <property type="component" value="Unassembled WGS sequence"/>
</dbReference>
<dbReference type="GO" id="GO:0004190">
    <property type="term" value="F:aspartic-type endopeptidase activity"/>
    <property type="evidence" value="ECO:0007669"/>
    <property type="project" value="InterPro"/>
</dbReference>
<gene>
    <name evidence="3" type="ORF">A3C25_05220</name>
</gene>
<dbReference type="Pfam" id="PF13650">
    <property type="entry name" value="Asp_protease_2"/>
    <property type="match status" value="1"/>
</dbReference>
<accession>A0A1F7GZ40</accession>
<evidence type="ECO:0000259" key="2">
    <source>
        <dbReference type="PROSITE" id="PS50175"/>
    </source>
</evidence>
<sequence length="136" mass="15777">MAASTFTFPYKYKSIQEGRIVDPLIFLPLKTKFGWQNTWFLLDSGADTTMLTLRLAKEWGLYYNSLLRTQLVGIGEKKSYAYFGKINIRVGEAEFRVRCYFIDAEDSTLLLGRLDVFDKFNISFDSANKQIVFKQI</sequence>
<feature type="domain" description="Peptidase A2" evidence="2">
    <location>
        <begin position="38"/>
        <end position="113"/>
    </location>
</feature>
<evidence type="ECO:0000313" key="4">
    <source>
        <dbReference type="Proteomes" id="UP000177913"/>
    </source>
</evidence>
<protein>
    <recommendedName>
        <fullName evidence="2">Peptidase A2 domain-containing protein</fullName>
    </recommendedName>
</protein>
<dbReference type="Gene3D" id="2.40.70.10">
    <property type="entry name" value="Acid Proteases"/>
    <property type="match status" value="1"/>
</dbReference>
<dbReference type="EMBL" id="MFZO01000039">
    <property type="protein sequence ID" value="OGK24083.1"/>
    <property type="molecule type" value="Genomic_DNA"/>
</dbReference>
<dbReference type="PROSITE" id="PS50175">
    <property type="entry name" value="ASP_PROT_RETROV"/>
    <property type="match status" value="1"/>
</dbReference>
<evidence type="ECO:0000313" key="3">
    <source>
        <dbReference type="EMBL" id="OGK24083.1"/>
    </source>
</evidence>
<organism evidence="3 4">
    <name type="scientific">Candidatus Roizmanbacteria bacterium RIFCSPHIGHO2_02_FULL_38_11</name>
    <dbReference type="NCBI Taxonomy" id="1802039"/>
    <lineage>
        <taxon>Bacteria</taxon>
        <taxon>Candidatus Roizmaniibacteriota</taxon>
    </lineage>
</organism>
<dbReference type="SUPFAM" id="SSF50630">
    <property type="entry name" value="Acid proteases"/>
    <property type="match status" value="1"/>
</dbReference>
<keyword evidence="1" id="KW-0378">Hydrolase</keyword>
<dbReference type="InterPro" id="IPR021109">
    <property type="entry name" value="Peptidase_aspartic_dom_sf"/>
</dbReference>
<reference evidence="3 4" key="1">
    <citation type="journal article" date="2016" name="Nat. Commun.">
        <title>Thousands of microbial genomes shed light on interconnected biogeochemical processes in an aquifer system.</title>
        <authorList>
            <person name="Anantharaman K."/>
            <person name="Brown C.T."/>
            <person name="Hug L.A."/>
            <person name="Sharon I."/>
            <person name="Castelle C.J."/>
            <person name="Probst A.J."/>
            <person name="Thomas B.C."/>
            <person name="Singh A."/>
            <person name="Wilkins M.J."/>
            <person name="Karaoz U."/>
            <person name="Brodie E.L."/>
            <person name="Williams K.H."/>
            <person name="Hubbard S.S."/>
            <person name="Banfield J.F."/>
        </authorList>
    </citation>
    <scope>NUCLEOTIDE SEQUENCE [LARGE SCALE GENOMIC DNA]</scope>
</reference>
<dbReference type="AlphaFoldDB" id="A0A1F7GZ40"/>
<dbReference type="InterPro" id="IPR001995">
    <property type="entry name" value="Peptidase_A2_cat"/>
</dbReference>
<comment type="caution">
    <text evidence="3">The sequence shown here is derived from an EMBL/GenBank/DDBJ whole genome shotgun (WGS) entry which is preliminary data.</text>
</comment>
<name>A0A1F7GZ40_9BACT</name>